<dbReference type="Proteomes" id="UP000283587">
    <property type="component" value="Unassembled WGS sequence"/>
</dbReference>
<sequence>MVHPQGRTPIRGQDSVPIDRPEIVEGVLVEADALAGRQFQRANGLVADGIIGSRSWAALLD</sequence>
<evidence type="ECO:0000259" key="1">
    <source>
        <dbReference type="Pfam" id="PF01471"/>
    </source>
</evidence>
<dbReference type="InterPro" id="IPR002477">
    <property type="entry name" value="Peptidoglycan-bd-like"/>
</dbReference>
<accession>A0A419AAZ1</accession>
<feature type="domain" description="Peptidoglycan binding-like" evidence="1">
    <location>
        <begin position="37"/>
        <end position="59"/>
    </location>
</feature>
<name>A0A419AAZ1_9RHOB</name>
<dbReference type="SUPFAM" id="SSF47090">
    <property type="entry name" value="PGBD-like"/>
    <property type="match status" value="1"/>
</dbReference>
<gene>
    <name evidence="2" type="ORF">D3P05_03240</name>
</gene>
<organism evidence="2 3">
    <name type="scientific">Paracoccus siganidrum</name>
    <dbReference type="NCBI Taxonomy" id="1276757"/>
    <lineage>
        <taxon>Bacteria</taxon>
        <taxon>Pseudomonadati</taxon>
        <taxon>Pseudomonadota</taxon>
        <taxon>Alphaproteobacteria</taxon>
        <taxon>Rhodobacterales</taxon>
        <taxon>Paracoccaceae</taxon>
        <taxon>Paracoccus</taxon>
    </lineage>
</organism>
<evidence type="ECO:0000313" key="2">
    <source>
        <dbReference type="EMBL" id="RJL20436.1"/>
    </source>
</evidence>
<reference evidence="3" key="1">
    <citation type="submission" date="2018-09" db="EMBL/GenBank/DDBJ databases">
        <title>Paracoccus onubensis nov. sp. a moderate halophilic bacterium isolated from Gruta de las Maravillas (Aracena, Spain).</title>
        <authorList>
            <person name="Jurado V."/>
            <person name="Gutierrez-Patricio S."/>
            <person name="Gonzalez-Pimentel J.L."/>
            <person name="Miller A.Z."/>
            <person name="Laiz L."/>
            <person name="Saiz-Jimenez C."/>
        </authorList>
    </citation>
    <scope>NUCLEOTIDE SEQUENCE [LARGE SCALE GENOMIC DNA]</scope>
    <source>
        <strain evidence="3">DSM 26381</strain>
    </source>
</reference>
<keyword evidence="3" id="KW-1185">Reference proteome</keyword>
<dbReference type="Gene3D" id="1.10.101.10">
    <property type="entry name" value="PGBD-like superfamily/PGBD"/>
    <property type="match status" value="1"/>
</dbReference>
<dbReference type="AlphaFoldDB" id="A0A419AAZ1"/>
<evidence type="ECO:0000313" key="3">
    <source>
        <dbReference type="Proteomes" id="UP000283587"/>
    </source>
</evidence>
<protein>
    <submittedName>
        <fullName evidence="2">Peptidoglycan-binding protein</fullName>
    </submittedName>
</protein>
<dbReference type="InterPro" id="IPR036366">
    <property type="entry name" value="PGBDSf"/>
</dbReference>
<comment type="caution">
    <text evidence="2">The sequence shown here is derived from an EMBL/GenBank/DDBJ whole genome shotgun (WGS) entry which is preliminary data.</text>
</comment>
<dbReference type="Pfam" id="PF01471">
    <property type="entry name" value="PG_binding_1"/>
    <property type="match status" value="1"/>
</dbReference>
<dbReference type="EMBL" id="QZEW01000010">
    <property type="protein sequence ID" value="RJL20436.1"/>
    <property type="molecule type" value="Genomic_DNA"/>
</dbReference>
<dbReference type="InterPro" id="IPR036365">
    <property type="entry name" value="PGBD-like_sf"/>
</dbReference>
<proteinExistence type="predicted"/>
<dbReference type="OrthoDB" id="5395100at2"/>